<proteinExistence type="predicted"/>
<organism evidence="1 2">
    <name type="scientific">Candidatus Uhrbacteria bacterium CG_4_9_14_0_2_um_filter_41_50</name>
    <dbReference type="NCBI Taxonomy" id="1975031"/>
    <lineage>
        <taxon>Bacteria</taxon>
        <taxon>Candidatus Uhriibacteriota</taxon>
    </lineage>
</organism>
<evidence type="ECO:0000313" key="2">
    <source>
        <dbReference type="Proteomes" id="UP000230251"/>
    </source>
</evidence>
<dbReference type="AlphaFoldDB" id="A0A2M8EQ21"/>
<sequence length="151" mass="16615">MQVNLGLLIVQAVGVGGAMHQWVTVALDPGDIESQSMSSAVALAISGWCDSGTAPRDDAEHCPSWFFSTLQEFTPSALQAWLNMPFVLTFRLSLNRVNPAVDMIRIIPVPCQGWFWYGTRDACFTHPAIRTIASKLARSRAIWAPLRASRV</sequence>
<reference evidence="2" key="1">
    <citation type="submission" date="2017-09" db="EMBL/GenBank/DDBJ databases">
        <title>Depth-based differentiation of microbial function through sediment-hosted aquifers and enrichment of novel symbionts in the deep terrestrial subsurface.</title>
        <authorList>
            <person name="Probst A.J."/>
            <person name="Ladd B."/>
            <person name="Jarett J.K."/>
            <person name="Geller-Mcgrath D.E."/>
            <person name="Sieber C.M.K."/>
            <person name="Emerson J.B."/>
            <person name="Anantharaman K."/>
            <person name="Thomas B.C."/>
            <person name="Malmstrom R."/>
            <person name="Stieglmeier M."/>
            <person name="Klingl A."/>
            <person name="Woyke T."/>
            <person name="Ryan C.M."/>
            <person name="Banfield J.F."/>
        </authorList>
    </citation>
    <scope>NUCLEOTIDE SEQUENCE [LARGE SCALE GENOMIC DNA]</scope>
</reference>
<name>A0A2M8EQ21_9BACT</name>
<protein>
    <submittedName>
        <fullName evidence="1">Uncharacterized protein</fullName>
    </submittedName>
</protein>
<accession>A0A2M8EQ21</accession>
<dbReference type="EMBL" id="PFSI01000014">
    <property type="protein sequence ID" value="PJC24845.1"/>
    <property type="molecule type" value="Genomic_DNA"/>
</dbReference>
<comment type="caution">
    <text evidence="1">The sequence shown here is derived from an EMBL/GenBank/DDBJ whole genome shotgun (WGS) entry which is preliminary data.</text>
</comment>
<evidence type="ECO:0000313" key="1">
    <source>
        <dbReference type="EMBL" id="PJC24845.1"/>
    </source>
</evidence>
<gene>
    <name evidence="1" type="ORF">CO057_00660</name>
</gene>
<dbReference type="Proteomes" id="UP000230251">
    <property type="component" value="Unassembled WGS sequence"/>
</dbReference>